<keyword evidence="12" id="KW-1185">Reference proteome</keyword>
<evidence type="ECO:0000256" key="10">
    <source>
        <dbReference type="SAM" id="Phobius"/>
    </source>
</evidence>
<keyword evidence="6" id="KW-0843">Virulence</keyword>
<dbReference type="Proteomes" id="UP001600888">
    <property type="component" value="Unassembled WGS sequence"/>
</dbReference>
<comment type="caution">
    <text evidence="11">The sequence shown here is derived from an EMBL/GenBank/DDBJ whole genome shotgun (WGS) entry which is preliminary data.</text>
</comment>
<sequence>MAPLLDKTTYEPVKDSEEFEGENRARFAQPSYEKPYRRVRIINVFLIFALVLTATYAAYVRLHPRNNAPLLGTDPFGFIPPEIGEPKQWMYFDESDPYFIPYDIFNDVERVEAIVEKLIELDHPGILTHGQSTSYMGFDKKVHGLPQQPAYRENLTEEFPVYFTRAFHQMHCIILITDSYGHLVHGLESRWDSEHIAHCVNVLREAVSCFADASVASFTSPKDHHIAMDQRSYCRNYMALREWADDPAHAARYDIVENLLPQELKKHSS</sequence>
<accession>A0ABR4EA40</accession>
<evidence type="ECO:0000313" key="11">
    <source>
        <dbReference type="EMBL" id="KAL2279292.1"/>
    </source>
</evidence>
<comment type="subcellular location">
    <subcellularLocation>
        <location evidence="1">Membrane</location>
        <topology evidence="1">Single-pass membrane protein</topology>
    </subcellularLocation>
</comment>
<comment type="pathway">
    <text evidence="2">Mycotoxin biosynthesis.</text>
</comment>
<proteinExistence type="inferred from homology"/>
<dbReference type="Pfam" id="PF11807">
    <property type="entry name" value="UstYa"/>
    <property type="match status" value="1"/>
</dbReference>
<dbReference type="PANTHER" id="PTHR33365:SF4">
    <property type="entry name" value="CYCLOCHLOROTINE BIOSYNTHESIS PROTEIN O"/>
    <property type="match status" value="1"/>
</dbReference>
<evidence type="ECO:0000256" key="8">
    <source>
        <dbReference type="ARBA" id="ARBA00023180"/>
    </source>
</evidence>
<comment type="similarity">
    <text evidence="9">Belongs to the ustYa family.</text>
</comment>
<feature type="transmembrane region" description="Helical" evidence="10">
    <location>
        <begin position="41"/>
        <end position="59"/>
    </location>
</feature>
<keyword evidence="8" id="KW-0325">Glycoprotein</keyword>
<keyword evidence="7 10" id="KW-0472">Membrane</keyword>
<evidence type="ECO:0000256" key="2">
    <source>
        <dbReference type="ARBA" id="ARBA00004685"/>
    </source>
</evidence>
<protein>
    <submittedName>
        <fullName evidence="11">Uncharacterized protein</fullName>
    </submittedName>
</protein>
<evidence type="ECO:0000256" key="7">
    <source>
        <dbReference type="ARBA" id="ARBA00023136"/>
    </source>
</evidence>
<evidence type="ECO:0000256" key="4">
    <source>
        <dbReference type="ARBA" id="ARBA00022989"/>
    </source>
</evidence>
<organism evidence="11 12">
    <name type="scientific">Diaporthe vaccinii</name>
    <dbReference type="NCBI Taxonomy" id="105482"/>
    <lineage>
        <taxon>Eukaryota</taxon>
        <taxon>Fungi</taxon>
        <taxon>Dikarya</taxon>
        <taxon>Ascomycota</taxon>
        <taxon>Pezizomycotina</taxon>
        <taxon>Sordariomycetes</taxon>
        <taxon>Sordariomycetidae</taxon>
        <taxon>Diaporthales</taxon>
        <taxon>Diaporthaceae</taxon>
        <taxon>Diaporthe</taxon>
        <taxon>Diaporthe eres species complex</taxon>
    </lineage>
</organism>
<dbReference type="InterPro" id="IPR021765">
    <property type="entry name" value="UstYa-like"/>
</dbReference>
<evidence type="ECO:0000256" key="6">
    <source>
        <dbReference type="ARBA" id="ARBA00023026"/>
    </source>
</evidence>
<keyword evidence="4 10" id="KW-1133">Transmembrane helix</keyword>
<gene>
    <name evidence="11" type="ORF">FJTKL_13502</name>
</gene>
<dbReference type="PANTHER" id="PTHR33365">
    <property type="entry name" value="YALI0B05434P"/>
    <property type="match status" value="1"/>
</dbReference>
<name>A0ABR4EA40_9PEZI</name>
<keyword evidence="5" id="KW-0560">Oxidoreductase</keyword>
<evidence type="ECO:0000256" key="5">
    <source>
        <dbReference type="ARBA" id="ARBA00023002"/>
    </source>
</evidence>
<keyword evidence="3 10" id="KW-0812">Transmembrane</keyword>
<dbReference type="EMBL" id="JBAWTH010000077">
    <property type="protein sequence ID" value="KAL2279292.1"/>
    <property type="molecule type" value="Genomic_DNA"/>
</dbReference>
<evidence type="ECO:0000256" key="3">
    <source>
        <dbReference type="ARBA" id="ARBA00022692"/>
    </source>
</evidence>
<reference evidence="11 12" key="1">
    <citation type="submission" date="2024-03" db="EMBL/GenBank/DDBJ databases">
        <title>A high-quality draft genome sequence of Diaporthe vaccinii, a causative agent of upright dieback and viscid rot disease in cranberry plants.</title>
        <authorList>
            <person name="Sarrasin M."/>
            <person name="Lang B.F."/>
            <person name="Burger G."/>
        </authorList>
    </citation>
    <scope>NUCLEOTIDE SEQUENCE [LARGE SCALE GENOMIC DNA]</scope>
    <source>
        <strain evidence="11 12">IS7</strain>
    </source>
</reference>
<evidence type="ECO:0000256" key="1">
    <source>
        <dbReference type="ARBA" id="ARBA00004167"/>
    </source>
</evidence>
<evidence type="ECO:0000256" key="9">
    <source>
        <dbReference type="ARBA" id="ARBA00035112"/>
    </source>
</evidence>
<evidence type="ECO:0000313" key="12">
    <source>
        <dbReference type="Proteomes" id="UP001600888"/>
    </source>
</evidence>